<feature type="region of interest" description="Disordered" evidence="1">
    <location>
        <begin position="1"/>
        <end position="61"/>
    </location>
</feature>
<gene>
    <name evidence="2" type="ORF">A3F95_03190</name>
</gene>
<comment type="caution">
    <text evidence="2">The sequence shown here is derived from an EMBL/GenBank/DDBJ whole genome shotgun (WGS) entry which is preliminary data.</text>
</comment>
<proteinExistence type="predicted"/>
<feature type="region of interest" description="Disordered" evidence="1">
    <location>
        <begin position="84"/>
        <end position="105"/>
    </location>
</feature>
<dbReference type="EMBL" id="MHML01000015">
    <property type="protein sequence ID" value="OGZ26895.1"/>
    <property type="molecule type" value="Genomic_DNA"/>
</dbReference>
<sequence>MRRKRGRGGRGVWGAPKQSKTRYGVKIPLARAEAKPRRPARQEQNPAKKFSFPFRRKNRARAKSEMQRKLFCWVASVSERRRGGASVSFKEGSRIFKQSAPNWTS</sequence>
<reference evidence="2 3" key="1">
    <citation type="journal article" date="2016" name="Nat. Commun.">
        <title>Thousands of microbial genomes shed light on interconnected biogeochemical processes in an aquifer system.</title>
        <authorList>
            <person name="Anantharaman K."/>
            <person name="Brown C.T."/>
            <person name="Hug L.A."/>
            <person name="Sharon I."/>
            <person name="Castelle C.J."/>
            <person name="Probst A.J."/>
            <person name="Thomas B.C."/>
            <person name="Singh A."/>
            <person name="Wilkins M.J."/>
            <person name="Karaoz U."/>
            <person name="Brodie E.L."/>
            <person name="Williams K.H."/>
            <person name="Hubbard S.S."/>
            <person name="Banfield J.F."/>
        </authorList>
    </citation>
    <scope>NUCLEOTIDE SEQUENCE [LARGE SCALE GENOMIC DNA]</scope>
</reference>
<name>A0A1G2EM74_9BACT</name>
<dbReference type="Proteomes" id="UP000179122">
    <property type="component" value="Unassembled WGS sequence"/>
</dbReference>
<evidence type="ECO:0000313" key="3">
    <source>
        <dbReference type="Proteomes" id="UP000179122"/>
    </source>
</evidence>
<dbReference type="AlphaFoldDB" id="A0A1G2EM74"/>
<evidence type="ECO:0000256" key="1">
    <source>
        <dbReference type="SAM" id="MobiDB-lite"/>
    </source>
</evidence>
<evidence type="ECO:0000313" key="2">
    <source>
        <dbReference type="EMBL" id="OGZ26895.1"/>
    </source>
</evidence>
<accession>A0A1G2EM74</accession>
<protein>
    <submittedName>
        <fullName evidence="2">Uncharacterized protein</fullName>
    </submittedName>
</protein>
<organism evidence="2 3">
    <name type="scientific">Candidatus Nealsonbacteria bacterium RIFCSPLOWO2_12_FULL_39_31</name>
    <dbReference type="NCBI Taxonomy" id="1801676"/>
    <lineage>
        <taxon>Bacteria</taxon>
        <taxon>Candidatus Nealsoniibacteriota</taxon>
    </lineage>
</organism>